<evidence type="ECO:0000313" key="8">
    <source>
        <dbReference type="EMBL" id="MFC0266647.1"/>
    </source>
</evidence>
<keyword evidence="5 7" id="KW-1133">Transmembrane helix</keyword>
<evidence type="ECO:0000256" key="5">
    <source>
        <dbReference type="ARBA" id="ARBA00022989"/>
    </source>
</evidence>
<keyword evidence="6 7" id="KW-0472">Membrane</keyword>
<dbReference type="InterPro" id="IPR004776">
    <property type="entry name" value="Mem_transp_PIN-like"/>
</dbReference>
<dbReference type="Pfam" id="PF03547">
    <property type="entry name" value="Mem_trans"/>
    <property type="match status" value="1"/>
</dbReference>
<protein>
    <submittedName>
        <fullName evidence="8">AEC family transporter</fullName>
    </submittedName>
</protein>
<sequence>MLMALGWLAARGAIVQAEHIRGMGRFVINFALPALIIHALSEQPLDEMFNGHYLLAYGLGSLATLALGLALTFGLQRRRLDHAAIEALGMATANSGFIGYPVAAMVIGQSAGIALALCMLVENMLMLPICLTLAESGRQQQGSLIRTLTATFSRLGRTPVFIAIIGGALLSLSGIRLPGWLSQAVDMLASASAPVALFVIGGTLYGLKVRGMYRRVGQIALAKLILHPLMVLLFFQLFPLEDTALMTGALLIAGAPMLSIYPIFGARFAMDGLCAAALLTATVASFFTLSVALWLLGAAS</sequence>
<dbReference type="PANTHER" id="PTHR36838">
    <property type="entry name" value="AUXIN EFFLUX CARRIER FAMILY PROTEIN"/>
    <property type="match status" value="1"/>
</dbReference>
<evidence type="ECO:0000256" key="1">
    <source>
        <dbReference type="ARBA" id="ARBA00004141"/>
    </source>
</evidence>
<keyword evidence="2" id="KW-0813">Transport</keyword>
<dbReference type="PANTHER" id="PTHR36838:SF3">
    <property type="entry name" value="TRANSPORTER AUXIN EFFLUX CARRIER EC FAMILY"/>
    <property type="match status" value="1"/>
</dbReference>
<feature type="transmembrane region" description="Helical" evidence="7">
    <location>
        <begin position="54"/>
        <end position="75"/>
    </location>
</feature>
<feature type="transmembrane region" description="Helical" evidence="7">
    <location>
        <begin position="113"/>
        <end position="134"/>
    </location>
</feature>
<gene>
    <name evidence="8" type="ORF">ACFFHW_01330</name>
</gene>
<evidence type="ECO:0000256" key="6">
    <source>
        <dbReference type="ARBA" id="ARBA00023136"/>
    </source>
</evidence>
<organism evidence="8 9">
    <name type="scientific">Kushneria aurantia</name>
    <dbReference type="NCBI Taxonomy" id="504092"/>
    <lineage>
        <taxon>Bacteria</taxon>
        <taxon>Pseudomonadati</taxon>
        <taxon>Pseudomonadota</taxon>
        <taxon>Gammaproteobacteria</taxon>
        <taxon>Oceanospirillales</taxon>
        <taxon>Halomonadaceae</taxon>
        <taxon>Kushneria</taxon>
    </lineage>
</organism>
<evidence type="ECO:0000256" key="2">
    <source>
        <dbReference type="ARBA" id="ARBA00022448"/>
    </source>
</evidence>
<feature type="transmembrane region" description="Helical" evidence="7">
    <location>
        <begin position="219"/>
        <end position="238"/>
    </location>
</feature>
<comment type="caution">
    <text evidence="8">The sequence shown here is derived from an EMBL/GenBank/DDBJ whole genome shotgun (WGS) entry which is preliminary data.</text>
</comment>
<accession>A0ABV6FZ21</accession>
<evidence type="ECO:0000256" key="4">
    <source>
        <dbReference type="ARBA" id="ARBA00022692"/>
    </source>
</evidence>
<evidence type="ECO:0000313" key="9">
    <source>
        <dbReference type="Proteomes" id="UP001589814"/>
    </source>
</evidence>
<feature type="transmembrane region" description="Helical" evidence="7">
    <location>
        <begin position="276"/>
        <end position="297"/>
    </location>
</feature>
<dbReference type="RefSeq" id="WP_380059552.1">
    <property type="nucleotide sequence ID" value="NZ_JBHLVX010000005.1"/>
</dbReference>
<reference evidence="8 9" key="1">
    <citation type="submission" date="2024-09" db="EMBL/GenBank/DDBJ databases">
        <authorList>
            <person name="Sun Q."/>
            <person name="Mori K."/>
        </authorList>
    </citation>
    <scope>NUCLEOTIDE SEQUENCE [LARGE SCALE GENOMIC DNA]</scope>
    <source>
        <strain evidence="8 9">CCM 7415</strain>
    </source>
</reference>
<proteinExistence type="predicted"/>
<comment type="subcellular location">
    <subcellularLocation>
        <location evidence="1">Membrane</location>
        <topology evidence="1">Multi-pass membrane protein</topology>
    </subcellularLocation>
</comment>
<feature type="transmembrane region" description="Helical" evidence="7">
    <location>
        <begin position="187"/>
        <end position="207"/>
    </location>
</feature>
<evidence type="ECO:0000256" key="3">
    <source>
        <dbReference type="ARBA" id="ARBA00022475"/>
    </source>
</evidence>
<dbReference type="Proteomes" id="UP001589814">
    <property type="component" value="Unassembled WGS sequence"/>
</dbReference>
<keyword evidence="4 7" id="KW-0812">Transmembrane</keyword>
<feature type="transmembrane region" description="Helical" evidence="7">
    <location>
        <begin position="87"/>
        <end position="107"/>
    </location>
</feature>
<name>A0ABV6FZ21_9GAMM</name>
<keyword evidence="3" id="KW-1003">Cell membrane</keyword>
<dbReference type="EMBL" id="JBHLVX010000005">
    <property type="protein sequence ID" value="MFC0266647.1"/>
    <property type="molecule type" value="Genomic_DNA"/>
</dbReference>
<feature type="transmembrane region" description="Helical" evidence="7">
    <location>
        <begin position="244"/>
        <end position="264"/>
    </location>
</feature>
<keyword evidence="9" id="KW-1185">Reference proteome</keyword>
<evidence type="ECO:0000256" key="7">
    <source>
        <dbReference type="SAM" id="Phobius"/>
    </source>
</evidence>
<feature type="transmembrane region" description="Helical" evidence="7">
    <location>
        <begin position="155"/>
        <end position="175"/>
    </location>
</feature>